<proteinExistence type="predicted"/>
<name>X0SB14_9ZZZZ</name>
<feature type="non-terminal residue" evidence="3">
    <location>
        <position position="1"/>
    </location>
</feature>
<dbReference type="Gene3D" id="3.90.550.10">
    <property type="entry name" value="Spore Coat Polysaccharide Biosynthesis Protein SpsA, Chain A"/>
    <property type="match status" value="1"/>
</dbReference>
<organism evidence="3">
    <name type="scientific">marine sediment metagenome</name>
    <dbReference type="NCBI Taxonomy" id="412755"/>
    <lineage>
        <taxon>unclassified sequences</taxon>
        <taxon>metagenomes</taxon>
        <taxon>ecological metagenomes</taxon>
    </lineage>
</organism>
<feature type="transmembrane region" description="Helical" evidence="1">
    <location>
        <begin position="283"/>
        <end position="305"/>
    </location>
</feature>
<sequence>NESPFVSVVVPVRNFERTIDKTFEYLLNVKYPREKWEIIIADGGSTDKTLDIIKSWQKKYSFIKLVEIPDCPSPAFARNKALEVAKGEFIFFTDGDCAPCEDWIDIMLKAFMSDPKIGIVGGEIYTLRVDPDNLTEAYCEHFKFNMVSPRYGFIKEGYFPPLSDRRPTQIAGHRAYFFVTANVAYRKKAIDTARARFWDHATGEDIDMCIQVMGRGWKLYFAPDAKVDHMHRATFGALCRVWVTYGMAHPQLLRKHATDRLEIVFQAFKKSPVISMPSPIRGFIYLGNFHLMHIFGLLFLIGLITLIFKPYLLWLLILTLVMFLMSFYYLLRFS</sequence>
<dbReference type="SUPFAM" id="SSF53448">
    <property type="entry name" value="Nucleotide-diphospho-sugar transferases"/>
    <property type="match status" value="1"/>
</dbReference>
<dbReference type="AlphaFoldDB" id="X0SB14"/>
<keyword evidence="1" id="KW-0472">Membrane</keyword>
<gene>
    <name evidence="3" type="ORF">S01H1_18162</name>
</gene>
<reference evidence="3" key="1">
    <citation type="journal article" date="2014" name="Front. Microbiol.">
        <title>High frequency of phylogenetically diverse reductive dehalogenase-homologous genes in deep subseafloor sedimentary metagenomes.</title>
        <authorList>
            <person name="Kawai M."/>
            <person name="Futagami T."/>
            <person name="Toyoda A."/>
            <person name="Takaki Y."/>
            <person name="Nishi S."/>
            <person name="Hori S."/>
            <person name="Arai W."/>
            <person name="Tsubouchi T."/>
            <person name="Morono Y."/>
            <person name="Uchiyama I."/>
            <person name="Ito T."/>
            <person name="Fujiyama A."/>
            <person name="Inagaki F."/>
            <person name="Takami H."/>
        </authorList>
    </citation>
    <scope>NUCLEOTIDE SEQUENCE</scope>
    <source>
        <strain evidence="3">Expedition CK06-06</strain>
    </source>
</reference>
<evidence type="ECO:0000313" key="3">
    <source>
        <dbReference type="EMBL" id="GAF78209.1"/>
    </source>
</evidence>
<evidence type="ECO:0000256" key="1">
    <source>
        <dbReference type="SAM" id="Phobius"/>
    </source>
</evidence>
<keyword evidence="1" id="KW-1133">Transmembrane helix</keyword>
<dbReference type="PANTHER" id="PTHR43685:SF2">
    <property type="entry name" value="GLYCOSYLTRANSFERASE 2-LIKE DOMAIN-CONTAINING PROTEIN"/>
    <property type="match status" value="1"/>
</dbReference>
<feature type="transmembrane region" description="Helical" evidence="1">
    <location>
        <begin position="311"/>
        <end position="331"/>
    </location>
</feature>
<keyword evidence="1" id="KW-0812">Transmembrane</keyword>
<dbReference type="InterPro" id="IPR029044">
    <property type="entry name" value="Nucleotide-diphossugar_trans"/>
</dbReference>
<dbReference type="InterPro" id="IPR050834">
    <property type="entry name" value="Glycosyltransf_2"/>
</dbReference>
<dbReference type="PANTHER" id="PTHR43685">
    <property type="entry name" value="GLYCOSYLTRANSFERASE"/>
    <property type="match status" value="1"/>
</dbReference>
<dbReference type="InterPro" id="IPR001173">
    <property type="entry name" value="Glyco_trans_2-like"/>
</dbReference>
<protein>
    <recommendedName>
        <fullName evidence="2">Glycosyltransferase 2-like domain-containing protein</fullName>
    </recommendedName>
</protein>
<feature type="domain" description="Glycosyltransferase 2-like" evidence="2">
    <location>
        <begin position="7"/>
        <end position="190"/>
    </location>
</feature>
<evidence type="ECO:0000259" key="2">
    <source>
        <dbReference type="Pfam" id="PF00535"/>
    </source>
</evidence>
<comment type="caution">
    <text evidence="3">The sequence shown here is derived from an EMBL/GenBank/DDBJ whole genome shotgun (WGS) entry which is preliminary data.</text>
</comment>
<dbReference type="Pfam" id="PF00535">
    <property type="entry name" value="Glycos_transf_2"/>
    <property type="match status" value="1"/>
</dbReference>
<dbReference type="EMBL" id="BARS01009691">
    <property type="protein sequence ID" value="GAF78209.1"/>
    <property type="molecule type" value="Genomic_DNA"/>
</dbReference>
<feature type="non-terminal residue" evidence="3">
    <location>
        <position position="334"/>
    </location>
</feature>
<accession>X0SB14</accession>